<dbReference type="PANTHER" id="PTHR19959">
    <property type="entry name" value="KINESIN LIGHT CHAIN"/>
    <property type="match status" value="1"/>
</dbReference>
<dbReference type="Proteomes" id="UP000076532">
    <property type="component" value="Unassembled WGS sequence"/>
</dbReference>
<sequence>MHTGNRASTDVPMDVGELAEYVLFVGTAEWTHDQKEQEEDDDLYVEVSVDATRQVHRTVSVKTAHCWDQDLKITGRLKSTVSIEIKSGANISPKNLSIARAVSSLENLLEICTDGDLAALELTIAPLVTATIDQATMADGLKGSGHFATGSIGFITVNLSRAPHTPPSHLQPPGIYTDPIQQTGEREERITAVEMAPPPQDSKTDSPVASLQQSNQSSAENLVSANALTTGWDKCSNFLLFGAREDNYDLFVEVKVNGTNEVHRTMHTKTAHWDEDIKITGCLSSIVRIEIKSVAHNSPESLSVVRVETSLEHLLEVCADGDAAVLGLAISRLVSGEVDPAAGTGGRTGSKYSASDIIGLMSVKLRRLSHEPPNILKLRRIPTVSGPQMSQLKRGIPEEVEERGGIDSDISAIADNISSIGVSSLMRFQQLGDLADLENAVANLQQAVALTRDGHPDKAARLKNVGISYDLRFERFGDLADLEKSVASLQQAVALTPAGDPRKAVRLTNLGVSYGTRFKRFGDLADLENSVASLQQAVALTPNGHPQKADFLTNVGTGYRTRFDRLGGLADLENSVTSLQQAVALTPDGHPNKPIYLANLGTGYGARFERLGDLTDLENSVASRQQAVALTPDGHPDKPGYLTNLGNGYSTRFERLGDLTDLDNSVANLQQAVALTPDGHPQKAVRLTNIGASYSTRFDRLGDLADLENSVASQQQAVTLTPDGHPKKATILSNLGRGYEMRFMRLGDLSDLENAVASGQQAVALTPDGHPQKAIILSTLAISYSTRFERLGDLTDLENSVANYKQAVALTPDDHPQKAAFLITSRASSKQSH</sequence>
<evidence type="ECO:0008006" key="4">
    <source>
        <dbReference type="Google" id="ProtNLM"/>
    </source>
</evidence>
<dbReference type="PANTHER" id="PTHR19959:SF119">
    <property type="entry name" value="FUNGAL LIPASE-LIKE DOMAIN-CONTAINING PROTEIN"/>
    <property type="match status" value="1"/>
</dbReference>
<evidence type="ECO:0000313" key="3">
    <source>
        <dbReference type="Proteomes" id="UP000076532"/>
    </source>
</evidence>
<organism evidence="2 3">
    <name type="scientific">Athelia psychrophila</name>
    <dbReference type="NCBI Taxonomy" id="1759441"/>
    <lineage>
        <taxon>Eukaryota</taxon>
        <taxon>Fungi</taxon>
        <taxon>Dikarya</taxon>
        <taxon>Basidiomycota</taxon>
        <taxon>Agaricomycotina</taxon>
        <taxon>Agaricomycetes</taxon>
        <taxon>Agaricomycetidae</taxon>
        <taxon>Atheliales</taxon>
        <taxon>Atheliaceae</taxon>
        <taxon>Athelia</taxon>
    </lineage>
</organism>
<keyword evidence="3" id="KW-1185">Reference proteome</keyword>
<dbReference type="Gene3D" id="1.25.40.10">
    <property type="entry name" value="Tetratricopeptide repeat domain"/>
    <property type="match status" value="3"/>
</dbReference>
<proteinExistence type="predicted"/>
<dbReference type="SUPFAM" id="SSF48452">
    <property type="entry name" value="TPR-like"/>
    <property type="match status" value="1"/>
</dbReference>
<dbReference type="OrthoDB" id="9991317at2759"/>
<dbReference type="EMBL" id="KV417480">
    <property type="protein sequence ID" value="KZP34252.1"/>
    <property type="molecule type" value="Genomic_DNA"/>
</dbReference>
<feature type="region of interest" description="Disordered" evidence="1">
    <location>
        <begin position="196"/>
        <end position="217"/>
    </location>
</feature>
<name>A0A166WYV5_9AGAM</name>
<reference evidence="2 3" key="1">
    <citation type="journal article" date="2016" name="Mol. Biol. Evol.">
        <title>Comparative Genomics of Early-Diverging Mushroom-Forming Fungi Provides Insights into the Origins of Lignocellulose Decay Capabilities.</title>
        <authorList>
            <person name="Nagy L.G."/>
            <person name="Riley R."/>
            <person name="Tritt A."/>
            <person name="Adam C."/>
            <person name="Daum C."/>
            <person name="Floudas D."/>
            <person name="Sun H."/>
            <person name="Yadav J.S."/>
            <person name="Pangilinan J."/>
            <person name="Larsson K.H."/>
            <person name="Matsuura K."/>
            <person name="Barry K."/>
            <person name="Labutti K."/>
            <person name="Kuo R."/>
            <person name="Ohm R.A."/>
            <person name="Bhattacharya S.S."/>
            <person name="Shirouzu T."/>
            <person name="Yoshinaga Y."/>
            <person name="Martin F.M."/>
            <person name="Grigoriev I.V."/>
            <person name="Hibbett D.S."/>
        </authorList>
    </citation>
    <scope>NUCLEOTIDE SEQUENCE [LARGE SCALE GENOMIC DNA]</scope>
    <source>
        <strain evidence="2 3">CBS 109695</strain>
    </source>
</reference>
<feature type="compositionally biased region" description="Polar residues" evidence="1">
    <location>
        <begin position="205"/>
        <end position="217"/>
    </location>
</feature>
<dbReference type="InterPro" id="IPR011990">
    <property type="entry name" value="TPR-like_helical_dom_sf"/>
</dbReference>
<evidence type="ECO:0000256" key="1">
    <source>
        <dbReference type="SAM" id="MobiDB-lite"/>
    </source>
</evidence>
<dbReference type="AlphaFoldDB" id="A0A166WYV5"/>
<dbReference type="STRING" id="436010.A0A166WYV5"/>
<protein>
    <recommendedName>
        <fullName evidence="4">C2 domain-containing protein</fullName>
    </recommendedName>
</protein>
<evidence type="ECO:0000313" key="2">
    <source>
        <dbReference type="EMBL" id="KZP34252.1"/>
    </source>
</evidence>
<accession>A0A166WYV5</accession>
<gene>
    <name evidence="2" type="ORF">FIBSPDRAFT_2784</name>
</gene>